<reference evidence="7 8" key="1">
    <citation type="submission" date="2018-06" db="EMBL/GenBank/DDBJ databases">
        <title>Complete Genome Sequence of Desulfobacter hydrogenophilus (DSM3380).</title>
        <authorList>
            <person name="Marietou A."/>
            <person name="Schreiber L."/>
            <person name="Marshall I."/>
            <person name="Jorgensen B."/>
        </authorList>
    </citation>
    <scope>NUCLEOTIDE SEQUENCE [LARGE SCALE GENOMIC DNA]</scope>
    <source>
        <strain evidence="7 8">DSM 3380</strain>
    </source>
</reference>
<organism evidence="7 8">
    <name type="scientific">Desulfobacter hydrogenophilus</name>
    <dbReference type="NCBI Taxonomy" id="2291"/>
    <lineage>
        <taxon>Bacteria</taxon>
        <taxon>Pseudomonadati</taxon>
        <taxon>Thermodesulfobacteriota</taxon>
        <taxon>Desulfobacteria</taxon>
        <taxon>Desulfobacterales</taxon>
        <taxon>Desulfobacteraceae</taxon>
        <taxon>Desulfobacter</taxon>
    </lineage>
</organism>
<proteinExistence type="predicted"/>
<dbReference type="Pfam" id="PF08239">
    <property type="entry name" value="SH3_3"/>
    <property type="match status" value="1"/>
</dbReference>
<dbReference type="SUPFAM" id="SSF51261">
    <property type="entry name" value="Duplicated hybrid motif"/>
    <property type="match status" value="1"/>
</dbReference>
<dbReference type="Gene3D" id="2.70.70.10">
    <property type="entry name" value="Glucose Permease (Domain IIA)"/>
    <property type="match status" value="1"/>
</dbReference>
<evidence type="ECO:0000256" key="1">
    <source>
        <dbReference type="ARBA" id="ARBA00022729"/>
    </source>
</evidence>
<dbReference type="Proteomes" id="UP000248798">
    <property type="component" value="Unassembled WGS sequence"/>
</dbReference>
<dbReference type="Gene3D" id="6.10.250.3150">
    <property type="match status" value="1"/>
</dbReference>
<feature type="domain" description="SH3b" evidence="5">
    <location>
        <begin position="47"/>
        <end position="95"/>
    </location>
</feature>
<dbReference type="GO" id="GO:0004222">
    <property type="term" value="F:metalloendopeptidase activity"/>
    <property type="evidence" value="ECO:0007669"/>
    <property type="project" value="TreeGrafter"/>
</dbReference>
<dbReference type="Gene3D" id="2.30.30.40">
    <property type="entry name" value="SH3 Domains"/>
    <property type="match status" value="1"/>
</dbReference>
<gene>
    <name evidence="7" type="ORF">DO021_02895</name>
    <name evidence="6" type="ORF">EYB58_04220</name>
</gene>
<keyword evidence="2" id="KW-0175">Coiled coil</keyword>
<dbReference type="InterPro" id="IPR016047">
    <property type="entry name" value="M23ase_b-sheet_dom"/>
</dbReference>
<dbReference type="InterPro" id="IPR003646">
    <property type="entry name" value="SH3-like_bac-type"/>
</dbReference>
<keyword evidence="1" id="KW-0732">Signal</keyword>
<protein>
    <submittedName>
        <fullName evidence="7">Metallopeptidase</fullName>
    </submittedName>
</protein>
<evidence type="ECO:0000256" key="3">
    <source>
        <dbReference type="SAM" id="MobiDB-lite"/>
    </source>
</evidence>
<evidence type="ECO:0000259" key="4">
    <source>
        <dbReference type="Pfam" id="PF01551"/>
    </source>
</evidence>
<feature type="region of interest" description="Disordered" evidence="3">
    <location>
        <begin position="104"/>
        <end position="143"/>
    </location>
</feature>
<dbReference type="PANTHER" id="PTHR21666:SF289">
    <property type="entry name" value="L-ALA--D-GLU ENDOPEPTIDASE"/>
    <property type="match status" value="1"/>
</dbReference>
<reference evidence="6 9" key="2">
    <citation type="submission" date="2019-02" db="EMBL/GenBank/DDBJ databases">
        <title>Complete genome sequence of Desulfobacter hydrogenophilus AcRS1.</title>
        <authorList>
            <person name="Marietou A."/>
            <person name="Lund M.B."/>
            <person name="Marshall I.P.G."/>
            <person name="Schreiber L."/>
            <person name="Jorgensen B."/>
        </authorList>
    </citation>
    <scope>NUCLEOTIDE SEQUENCE [LARGE SCALE GENOMIC DNA]</scope>
    <source>
        <strain evidence="6 9">AcRS1</strain>
    </source>
</reference>
<dbReference type="PANTHER" id="PTHR21666">
    <property type="entry name" value="PEPTIDASE-RELATED"/>
    <property type="match status" value="1"/>
</dbReference>
<sequence length="494" mass="55507">MFHFTQADFKIRPFIFACITTVAVIWGLADLCYAQVLYKGKINAAKLNVRAAPDNISSVVVVLNKGERVDVLEMKDGIGGWLMIEYQGILGYIKNRSRYILLKPVSSRPKQNPAPPEPPPPTPAKVIKKKPASQKTSEANKTRQAVIARQIREENRKVKEFSQQEMQILDGLNEIDKALNSARLTARKLKRDATIISQEIEKTQARIADLNKSMKATRGYAGERLNALFRMHMMGRLEMAGPPSSLFDFVITQNALKKVVESDFYLLNKQAGNMKELKGLELDLNNQHKLKSGLQEQLTYEIKIRKKEARKKEEILKEIRRRKSLSMAAKNSLEVSSWALNQTISAIAPPAGSLRVKTSFAKQKGRLQPPINGKIISSFGTKRKGDYNAFTFQSGIDIKAERGTPVKNVFSGEVMFAQWLKGYGNLMIINHGNNYYTLYAHVEELYKKKGERVNTGEIIGTAGDTGSIKGPCLHFEVRHHGKPVDPLKWLKKGA</sequence>
<evidence type="ECO:0000313" key="7">
    <source>
        <dbReference type="EMBL" id="RAM03476.1"/>
    </source>
</evidence>
<evidence type="ECO:0000256" key="2">
    <source>
        <dbReference type="SAM" id="Coils"/>
    </source>
</evidence>
<feature type="coiled-coil region" evidence="2">
    <location>
        <begin position="172"/>
        <end position="206"/>
    </location>
</feature>
<dbReference type="EMBL" id="CP036313">
    <property type="protein sequence ID" value="QBH12200.1"/>
    <property type="molecule type" value="Genomic_DNA"/>
</dbReference>
<dbReference type="InterPro" id="IPR050570">
    <property type="entry name" value="Cell_wall_metabolism_enzyme"/>
</dbReference>
<name>A0A328FH14_9BACT</name>
<feature type="compositionally biased region" description="Polar residues" evidence="3">
    <location>
        <begin position="133"/>
        <end position="143"/>
    </location>
</feature>
<dbReference type="OrthoDB" id="9784703at2"/>
<dbReference type="Pfam" id="PF01551">
    <property type="entry name" value="Peptidase_M23"/>
    <property type="match status" value="1"/>
</dbReference>
<accession>A0A328FH14</accession>
<evidence type="ECO:0000313" key="8">
    <source>
        <dbReference type="Proteomes" id="UP000248798"/>
    </source>
</evidence>
<dbReference type="RefSeq" id="WP_111953528.1">
    <property type="nucleotide sequence ID" value="NZ_CP036313.1"/>
</dbReference>
<dbReference type="Proteomes" id="UP000293902">
    <property type="component" value="Chromosome"/>
</dbReference>
<evidence type="ECO:0000313" key="9">
    <source>
        <dbReference type="Proteomes" id="UP000293902"/>
    </source>
</evidence>
<dbReference type="AlphaFoldDB" id="A0A328FH14"/>
<dbReference type="FunFam" id="2.70.70.10:FF:000003">
    <property type="entry name" value="Murein hydrolase activator EnvC"/>
    <property type="match status" value="1"/>
</dbReference>
<dbReference type="InterPro" id="IPR011055">
    <property type="entry name" value="Dup_hybrid_motif"/>
</dbReference>
<feature type="domain" description="M23ase beta-sheet core" evidence="4">
    <location>
        <begin position="392"/>
        <end position="486"/>
    </location>
</feature>
<feature type="compositionally biased region" description="Pro residues" evidence="3">
    <location>
        <begin position="112"/>
        <end position="123"/>
    </location>
</feature>
<dbReference type="EMBL" id="QLNI01000004">
    <property type="protein sequence ID" value="RAM03476.1"/>
    <property type="molecule type" value="Genomic_DNA"/>
</dbReference>
<evidence type="ECO:0000259" key="5">
    <source>
        <dbReference type="Pfam" id="PF08239"/>
    </source>
</evidence>
<dbReference type="CDD" id="cd12797">
    <property type="entry name" value="M23_peptidase"/>
    <property type="match status" value="1"/>
</dbReference>
<evidence type="ECO:0000313" key="6">
    <source>
        <dbReference type="EMBL" id="QBH12200.1"/>
    </source>
</evidence>
<keyword evidence="9" id="KW-1185">Reference proteome</keyword>